<name>A0A8S5KZP8_9VIRU</name>
<dbReference type="GO" id="GO:0046872">
    <property type="term" value="F:metal ion binding"/>
    <property type="evidence" value="ECO:0007669"/>
    <property type="project" value="UniProtKB-KW"/>
</dbReference>
<keyword evidence="4" id="KW-0548">Nucleotidyltransferase</keyword>
<accession>A0A8S5KZP8</accession>
<dbReference type="RefSeq" id="YP_010769953.1">
    <property type="nucleotide sequence ID" value="NC_074117.1"/>
</dbReference>
<dbReference type="GO" id="GO:0003968">
    <property type="term" value="F:RNA-directed RNA polymerase activity"/>
    <property type="evidence" value="ECO:0007669"/>
    <property type="project" value="UniProtKB-KW"/>
</dbReference>
<dbReference type="EMBL" id="BK013649">
    <property type="protein sequence ID" value="DAD50865.1"/>
    <property type="molecule type" value="Genomic_RNA"/>
</dbReference>
<dbReference type="GO" id="GO:0039694">
    <property type="term" value="P:viral RNA genome replication"/>
    <property type="evidence" value="ECO:0007669"/>
    <property type="project" value="InterPro"/>
</dbReference>
<evidence type="ECO:0000313" key="11">
    <source>
        <dbReference type="EMBL" id="DAD50865.1"/>
    </source>
</evidence>
<evidence type="ECO:0000256" key="3">
    <source>
        <dbReference type="ARBA" id="ARBA00022679"/>
    </source>
</evidence>
<dbReference type="EC" id="2.7.7.48" evidence="1"/>
<dbReference type="Pfam" id="PF03431">
    <property type="entry name" value="RNA_replicase_B"/>
    <property type="match status" value="1"/>
</dbReference>
<keyword evidence="6" id="KW-0693">Viral RNA replication</keyword>
<evidence type="ECO:0000256" key="2">
    <source>
        <dbReference type="ARBA" id="ARBA00022484"/>
    </source>
</evidence>
<evidence type="ECO:0000256" key="7">
    <source>
        <dbReference type="ARBA" id="ARBA00030248"/>
    </source>
</evidence>
<protein>
    <recommendedName>
        <fullName evidence="1">RNA-directed RNA polymerase</fullName>
        <ecNumber evidence="1">2.7.7.48</ecNumber>
    </recommendedName>
    <alternativeName>
        <fullName evidence="7">RNA replicase beta chain</fullName>
    </alternativeName>
</protein>
<keyword evidence="5" id="KW-0547">Nucleotide-binding</keyword>
<dbReference type="GeneID" id="80399116"/>
<evidence type="ECO:0000313" key="12">
    <source>
        <dbReference type="Proteomes" id="UP000678554"/>
    </source>
</evidence>
<dbReference type="InterPro" id="IPR043502">
    <property type="entry name" value="DNA/RNA_pol_sf"/>
</dbReference>
<evidence type="ECO:0000259" key="10">
    <source>
        <dbReference type="PROSITE" id="PS50522"/>
    </source>
</evidence>
<keyword evidence="9" id="KW-0460">Magnesium</keyword>
<dbReference type="SUPFAM" id="SSF56672">
    <property type="entry name" value="DNA/RNA polymerases"/>
    <property type="match status" value="1"/>
</dbReference>
<keyword evidence="12" id="KW-1185">Reference proteome</keyword>
<dbReference type="GO" id="GO:0000166">
    <property type="term" value="F:nucleotide binding"/>
    <property type="evidence" value="ECO:0007669"/>
    <property type="project" value="UniProtKB-KW"/>
</dbReference>
<sequence>MEKYTSWTQEWSVDDSLPFIAGLTSVLALRGGGVGQYLFELARLGRFSDLINYSFDYDISWDVNQLIACRQIQALYKKFPGLPGYTPESRERVAYETFVEAEAVCADTNRRFRTKKDIPDGFSPTSYSQLYAARKLIRTVLGPVPQVSDLRIGFGPGATTTVKKESACPQIKLADTPTCSTELAHSPWLPSFLRSIPHWLNEHSEDWSLDEDGCLYSHVDLTLSPSSLRTVPKDATKDRMIEIQPTLNTMLQKGIGKWIQSRLLLVVGLDIRDQSKNQSLARSGSINGHLMTLDLKSASATISRELVRFLLPEDWYQFLYFAGCSTAVYKDGEPRHLEMFCSMGNGYTFPLETLIFYALTRSACGSGVDGVTAYGDDIICPTDREDEVKTLLTHCGFLINENKCGYGPFRESCGADYYHGINIRPFYLTSMLSGETLYVMHNYFVRSGDLELAELALSGIATNLRLFGPDGYGDGVLIGNDEWPRLKNREQKRRGFGGVFFRMFRRVSCERISIYPGDYISPLYSIYSSAPSLQELLASDNIPEYETGNYHLQTFRKWKFRFVKNLSSESLRSAQRFAPDGLRPIWDLPGSNGYEEVLIYTLSS</sequence>
<proteinExistence type="predicted"/>
<reference evidence="11" key="1">
    <citation type="submission" date="2020-09" db="EMBL/GenBank/DDBJ databases">
        <title>Leviviricetes taxonomy.</title>
        <authorList>
            <person name="Stockdale S.R."/>
            <person name="Callanan J."/>
            <person name="Adriaenssens E.M."/>
            <person name="Kuhn J.H."/>
            <person name="Rumnieks J."/>
            <person name="Shkoporov A."/>
            <person name="Draper L.A."/>
            <person name="Ross P."/>
            <person name="Hill C."/>
        </authorList>
    </citation>
    <scope>NUCLEOTIDE SEQUENCE</scope>
</reference>
<evidence type="ECO:0000256" key="6">
    <source>
        <dbReference type="ARBA" id="ARBA00022953"/>
    </source>
</evidence>
<evidence type="ECO:0000256" key="4">
    <source>
        <dbReference type="ARBA" id="ARBA00022695"/>
    </source>
</evidence>
<gene>
    <name evidence="11" type="primary">SRR5466729_3_3</name>
</gene>
<keyword evidence="3" id="KW-0808">Transferase</keyword>
<dbReference type="PROSITE" id="PS50522">
    <property type="entry name" value="RDRP_PHAGE"/>
    <property type="match status" value="1"/>
</dbReference>
<evidence type="ECO:0000256" key="1">
    <source>
        <dbReference type="ARBA" id="ARBA00012494"/>
    </source>
</evidence>
<dbReference type="KEGG" id="vg:80399116"/>
<feature type="binding site" evidence="9">
    <location>
        <position position="294"/>
    </location>
    <ligand>
        <name>Mg(2+)</name>
        <dbReference type="ChEBI" id="CHEBI:18420"/>
        <label>2</label>
    </ligand>
</feature>
<dbReference type="InterPro" id="IPR005093">
    <property type="entry name" value="RNArep_beta"/>
</dbReference>
<dbReference type="InterPro" id="IPR007096">
    <property type="entry name" value="RNA-dir_Rpol_cat_phage"/>
</dbReference>
<comment type="catalytic activity">
    <reaction evidence="8">
        <text>RNA(n) + a ribonucleoside 5'-triphosphate = RNA(n+1) + diphosphate</text>
        <dbReference type="Rhea" id="RHEA:21248"/>
        <dbReference type="Rhea" id="RHEA-COMP:14527"/>
        <dbReference type="Rhea" id="RHEA-COMP:17342"/>
        <dbReference type="ChEBI" id="CHEBI:33019"/>
        <dbReference type="ChEBI" id="CHEBI:61557"/>
        <dbReference type="ChEBI" id="CHEBI:140395"/>
        <dbReference type="EC" id="2.7.7.48"/>
    </reaction>
</comment>
<evidence type="ECO:0000256" key="8">
    <source>
        <dbReference type="ARBA" id="ARBA00048744"/>
    </source>
</evidence>
<keyword evidence="2 11" id="KW-0696">RNA-directed RNA polymerase</keyword>
<dbReference type="Proteomes" id="UP000678554">
    <property type="component" value="Segment"/>
</dbReference>
<organism evidence="11 12">
    <name type="scientific">ssRNA phage SRR5466729_3</name>
    <dbReference type="NCBI Taxonomy" id="2786446"/>
    <lineage>
        <taxon>Viruses</taxon>
        <taxon>Riboviria</taxon>
        <taxon>Orthornavirae</taxon>
        <taxon>Lenarviricota</taxon>
        <taxon>Leviviricetes</taxon>
        <taxon>Norzivirales</taxon>
        <taxon>Fiersviridae</taxon>
        <taxon>Thiwvovirus</taxon>
        <taxon>Thiwvovirus asienecus</taxon>
    </lineage>
</organism>
<feature type="domain" description="RdRp catalytic" evidence="10">
    <location>
        <begin position="279"/>
        <end position="408"/>
    </location>
</feature>
<evidence type="ECO:0000256" key="5">
    <source>
        <dbReference type="ARBA" id="ARBA00022741"/>
    </source>
</evidence>
<feature type="binding site" evidence="9">
    <location>
        <position position="377"/>
    </location>
    <ligand>
        <name>Mg(2+)</name>
        <dbReference type="ChEBI" id="CHEBI:18420"/>
        <label>2</label>
    </ligand>
</feature>
<feature type="binding site" evidence="9">
    <location>
        <position position="376"/>
    </location>
    <ligand>
        <name>Mg(2+)</name>
        <dbReference type="ChEBI" id="CHEBI:18420"/>
        <label>2</label>
    </ligand>
</feature>
<comment type="cofactor">
    <cofactor evidence="9">
        <name>Mg(2+)</name>
        <dbReference type="ChEBI" id="CHEBI:18420"/>
    </cofactor>
    <text evidence="9">Binds 2 Mg(2+) per subunit.</text>
</comment>
<keyword evidence="9" id="KW-0479">Metal-binding</keyword>
<evidence type="ECO:0000256" key="9">
    <source>
        <dbReference type="PIRSR" id="PIRSR605093-1"/>
    </source>
</evidence>